<dbReference type="InterPro" id="IPR014001">
    <property type="entry name" value="Helicase_ATP-bd"/>
</dbReference>
<dbReference type="CDD" id="cd17921">
    <property type="entry name" value="DEXHc_Ski2"/>
    <property type="match status" value="1"/>
</dbReference>
<evidence type="ECO:0000256" key="3">
    <source>
        <dbReference type="ARBA" id="ARBA00022806"/>
    </source>
</evidence>
<evidence type="ECO:0000313" key="8">
    <source>
        <dbReference type="EMBL" id="MFI2486701.1"/>
    </source>
</evidence>
<accession>A0ABW7XGS3</accession>
<proteinExistence type="predicted"/>
<dbReference type="PANTHER" id="PTHR12131">
    <property type="entry name" value="ATP-DEPENDENT RNA AND DNA HELICASE"/>
    <property type="match status" value="1"/>
</dbReference>
<protein>
    <submittedName>
        <fullName evidence="8">DEAD/DEAH box helicase</fullName>
    </submittedName>
</protein>
<dbReference type="InterPro" id="IPR027417">
    <property type="entry name" value="P-loop_NTPase"/>
</dbReference>
<keyword evidence="3 8" id="KW-0347">Helicase</keyword>
<dbReference type="Gene3D" id="3.40.50.300">
    <property type="entry name" value="P-loop containing nucleotide triphosphate hydrolases"/>
    <property type="match status" value="2"/>
</dbReference>
<feature type="domain" description="Helicase C-terminal" evidence="7">
    <location>
        <begin position="266"/>
        <end position="470"/>
    </location>
</feature>
<dbReference type="PROSITE" id="PS51194">
    <property type="entry name" value="HELICASE_CTER"/>
    <property type="match status" value="1"/>
</dbReference>
<dbReference type="PANTHER" id="PTHR12131:SF1">
    <property type="entry name" value="ATP-DEPENDENT RNA HELICASE SUPV3L1, MITOCHONDRIAL-RELATED"/>
    <property type="match status" value="1"/>
</dbReference>
<feature type="region of interest" description="Disordered" evidence="5">
    <location>
        <begin position="870"/>
        <end position="894"/>
    </location>
</feature>
<dbReference type="EMBL" id="JBIRYI010000003">
    <property type="protein sequence ID" value="MFI2486701.1"/>
    <property type="molecule type" value="Genomic_DNA"/>
</dbReference>
<dbReference type="SMART" id="SM00490">
    <property type="entry name" value="HELICc"/>
    <property type="match status" value="1"/>
</dbReference>
<name>A0ABW7XGS3_9MICO</name>
<keyword evidence="1" id="KW-0547">Nucleotide-binding</keyword>
<dbReference type="InterPro" id="IPR050699">
    <property type="entry name" value="RNA-DNA_Helicase"/>
</dbReference>
<dbReference type="Pfam" id="PF00270">
    <property type="entry name" value="DEAD"/>
    <property type="match status" value="1"/>
</dbReference>
<evidence type="ECO:0000259" key="6">
    <source>
        <dbReference type="PROSITE" id="PS51192"/>
    </source>
</evidence>
<feature type="compositionally biased region" description="Low complexity" evidence="5">
    <location>
        <begin position="1"/>
        <end position="23"/>
    </location>
</feature>
<dbReference type="InterPro" id="IPR011545">
    <property type="entry name" value="DEAD/DEAH_box_helicase_dom"/>
</dbReference>
<evidence type="ECO:0000256" key="5">
    <source>
        <dbReference type="SAM" id="MobiDB-lite"/>
    </source>
</evidence>
<evidence type="ECO:0000256" key="2">
    <source>
        <dbReference type="ARBA" id="ARBA00022801"/>
    </source>
</evidence>
<dbReference type="InterPro" id="IPR001650">
    <property type="entry name" value="Helicase_C-like"/>
</dbReference>
<dbReference type="RefSeq" id="WP_397402819.1">
    <property type="nucleotide sequence ID" value="NZ_JBIRYI010000003.1"/>
</dbReference>
<dbReference type="SMART" id="SM00487">
    <property type="entry name" value="DEXDc"/>
    <property type="match status" value="1"/>
</dbReference>
<dbReference type="Proteomes" id="UP001611580">
    <property type="component" value="Unassembled WGS sequence"/>
</dbReference>
<keyword evidence="4" id="KW-0067">ATP-binding</keyword>
<dbReference type="Pfam" id="PF00271">
    <property type="entry name" value="Helicase_C"/>
    <property type="match status" value="1"/>
</dbReference>
<gene>
    <name evidence="8" type="ORF">ACH47X_07310</name>
</gene>
<evidence type="ECO:0000256" key="4">
    <source>
        <dbReference type="ARBA" id="ARBA00022840"/>
    </source>
</evidence>
<dbReference type="SUPFAM" id="SSF52540">
    <property type="entry name" value="P-loop containing nucleoside triphosphate hydrolases"/>
    <property type="match status" value="1"/>
</dbReference>
<sequence>MTAPSSTTSTTSTPTSADRPATSGAPKPAGTLIPYLPAPTGKDPDPDVLFEKFGEWAAAGGRALYPHQEEALLEVMTGSHVVLATPTGSGKSMVAMGAQFAALAAHRSGRGGRTYYTAPLKALVSEKFFDLVAAFGSKNVGMMTGDSAVNPDAPIICCTAEILANLALRRGDAADETDTAADDDTIAQVVMDEFHYYGDPQRGWAWQVPLLELTNTQFILMSATLGDTTRLREDLEERTGRPVAEVAGAERPVPLTFSYVVEPLTEVIQELVTTHRAPVYVVHFTQKDAVDRAQSLLSMNVSSKSEKEAIIAEMGAFRFGTGFGKILSKFLRHGVGVHHAGMLPKYRRLVERLTQKGLLKVVCGTDTLGVGINVPIRTVLLTSLVKFDGERMRHLSAREFHQIAGRAGRAGYDTVGEVLVMAPEHVIENRKLLAKAGDDPKKLKKIVRKKAPSGSVNWTDATFERLRDADPEPLVSQFRVNHAMVLNVLARASSHGTSTGTGTGTGPGHTAPTDPVDAMRHLLTANHDSETQQAEHVRQAFRIYRSLRLAGVVEKVRVPDADGRLRPSARLMVDLPRDFALNQPLSPFALAAMDLLDVDSPTHALDVVSVIEATLDDPRQVLMGQQNRARGEAVAAMKAEGLEYEERMELLEEVTWPKPLADLLEPAFQTYRRTNPWVADAELSPKSVVRDMVEKAMTFAEIVSVYGLERTEGVVLRYLADAFRAVRQVVPDEHRTEEVQEIIEWLGELVRGVDSSLLDEWERLANPVDDDADLVTDGELADAGAEAPARPVTGNPRAFRRLVRNAMFRRVELIAREAYPALAALDQGWDADAWGDALDPLFDEQGDDAVGIGPEARSAALLTILEPGAELPTSGGSSSGSAGSGGQDGVSGRVEPGTWWVRQVLDDADRNRDWAITALIDLAASDEAGEVVLTVLSVGQI</sequence>
<dbReference type="Pfam" id="PF12029">
    <property type="entry name" value="DUF3516"/>
    <property type="match status" value="1"/>
</dbReference>
<keyword evidence="2" id="KW-0378">Hydrolase</keyword>
<dbReference type="InterPro" id="IPR021904">
    <property type="entry name" value="DUF3516"/>
</dbReference>
<feature type="domain" description="Helicase ATP-binding" evidence="6">
    <location>
        <begin position="72"/>
        <end position="243"/>
    </location>
</feature>
<dbReference type="PROSITE" id="PS51192">
    <property type="entry name" value="HELICASE_ATP_BIND_1"/>
    <property type="match status" value="1"/>
</dbReference>
<feature type="region of interest" description="Disordered" evidence="5">
    <location>
        <begin position="1"/>
        <end position="40"/>
    </location>
</feature>
<dbReference type="GO" id="GO:0004386">
    <property type="term" value="F:helicase activity"/>
    <property type="evidence" value="ECO:0007669"/>
    <property type="project" value="UniProtKB-KW"/>
</dbReference>
<keyword evidence="9" id="KW-1185">Reference proteome</keyword>
<reference evidence="8 9" key="1">
    <citation type="submission" date="2024-10" db="EMBL/GenBank/DDBJ databases">
        <title>The Natural Products Discovery Center: Release of the First 8490 Sequenced Strains for Exploring Actinobacteria Biosynthetic Diversity.</title>
        <authorList>
            <person name="Kalkreuter E."/>
            <person name="Kautsar S.A."/>
            <person name="Yang D."/>
            <person name="Bader C.D."/>
            <person name="Teijaro C.N."/>
            <person name="Fluegel L."/>
            <person name="Davis C.M."/>
            <person name="Simpson J.R."/>
            <person name="Lauterbach L."/>
            <person name="Steele A.D."/>
            <person name="Gui C."/>
            <person name="Meng S."/>
            <person name="Li G."/>
            <person name="Viehrig K."/>
            <person name="Ye F."/>
            <person name="Su P."/>
            <person name="Kiefer A.F."/>
            <person name="Nichols A."/>
            <person name="Cepeda A.J."/>
            <person name="Yan W."/>
            <person name="Fan B."/>
            <person name="Jiang Y."/>
            <person name="Adhikari A."/>
            <person name="Zheng C.-J."/>
            <person name="Schuster L."/>
            <person name="Cowan T.M."/>
            <person name="Smanski M.J."/>
            <person name="Chevrette M.G."/>
            <person name="De Carvalho L.P.S."/>
            <person name="Shen B."/>
        </authorList>
    </citation>
    <scope>NUCLEOTIDE SEQUENCE [LARGE SCALE GENOMIC DNA]</scope>
    <source>
        <strain evidence="8 9">NPDC019481</strain>
    </source>
</reference>
<organism evidence="8 9">
    <name type="scientific">Promicromonospora kroppenstedtii</name>
    <dbReference type="NCBI Taxonomy" id="440482"/>
    <lineage>
        <taxon>Bacteria</taxon>
        <taxon>Bacillati</taxon>
        <taxon>Actinomycetota</taxon>
        <taxon>Actinomycetes</taxon>
        <taxon>Micrococcales</taxon>
        <taxon>Promicromonosporaceae</taxon>
        <taxon>Promicromonospora</taxon>
    </lineage>
</organism>
<feature type="region of interest" description="Disordered" evidence="5">
    <location>
        <begin position="494"/>
        <end position="513"/>
    </location>
</feature>
<evidence type="ECO:0000259" key="7">
    <source>
        <dbReference type="PROSITE" id="PS51194"/>
    </source>
</evidence>
<comment type="caution">
    <text evidence="8">The sequence shown here is derived from an EMBL/GenBank/DDBJ whole genome shotgun (WGS) entry which is preliminary data.</text>
</comment>
<evidence type="ECO:0000313" key="9">
    <source>
        <dbReference type="Proteomes" id="UP001611580"/>
    </source>
</evidence>
<evidence type="ECO:0000256" key="1">
    <source>
        <dbReference type="ARBA" id="ARBA00022741"/>
    </source>
</evidence>